<dbReference type="Proteomes" id="UP000324222">
    <property type="component" value="Unassembled WGS sequence"/>
</dbReference>
<dbReference type="AlphaFoldDB" id="A0A5B7DHT4"/>
<evidence type="ECO:0000313" key="1">
    <source>
        <dbReference type="EMBL" id="MPC20920.1"/>
    </source>
</evidence>
<keyword evidence="2" id="KW-1185">Reference proteome</keyword>
<reference evidence="1 2" key="1">
    <citation type="submission" date="2019-05" db="EMBL/GenBank/DDBJ databases">
        <title>Another draft genome of Portunus trituberculatus and its Hox gene families provides insights of decapod evolution.</title>
        <authorList>
            <person name="Jeong J.-H."/>
            <person name="Song I."/>
            <person name="Kim S."/>
            <person name="Choi T."/>
            <person name="Kim D."/>
            <person name="Ryu S."/>
            <person name="Kim W."/>
        </authorList>
    </citation>
    <scope>NUCLEOTIDE SEQUENCE [LARGE SCALE GENOMIC DNA]</scope>
    <source>
        <tissue evidence="1">Muscle</tissue>
    </source>
</reference>
<protein>
    <submittedName>
        <fullName evidence="1">Uncharacterized protein</fullName>
    </submittedName>
</protein>
<evidence type="ECO:0000313" key="2">
    <source>
        <dbReference type="Proteomes" id="UP000324222"/>
    </source>
</evidence>
<gene>
    <name evidence="1" type="ORF">E2C01_013883</name>
</gene>
<proteinExistence type="predicted"/>
<comment type="caution">
    <text evidence="1">The sequence shown here is derived from an EMBL/GenBank/DDBJ whole genome shotgun (WGS) entry which is preliminary data.</text>
</comment>
<sequence>MRMVVSPPCTVVPSPSQPILSMEDEEFSDTETVSTWVGWVTQLYGSEARLPLLNMPPKRPATSPTMLPSFAKKTRKSLTLEVKLDITHRPGPQQSTCCRQKAAAALLYKINP</sequence>
<accession>A0A5B7DHT4</accession>
<organism evidence="1 2">
    <name type="scientific">Portunus trituberculatus</name>
    <name type="common">Swimming crab</name>
    <name type="synonym">Neptunus trituberculatus</name>
    <dbReference type="NCBI Taxonomy" id="210409"/>
    <lineage>
        <taxon>Eukaryota</taxon>
        <taxon>Metazoa</taxon>
        <taxon>Ecdysozoa</taxon>
        <taxon>Arthropoda</taxon>
        <taxon>Crustacea</taxon>
        <taxon>Multicrustacea</taxon>
        <taxon>Malacostraca</taxon>
        <taxon>Eumalacostraca</taxon>
        <taxon>Eucarida</taxon>
        <taxon>Decapoda</taxon>
        <taxon>Pleocyemata</taxon>
        <taxon>Brachyura</taxon>
        <taxon>Eubrachyura</taxon>
        <taxon>Portunoidea</taxon>
        <taxon>Portunidae</taxon>
        <taxon>Portuninae</taxon>
        <taxon>Portunus</taxon>
    </lineage>
</organism>
<dbReference type="EMBL" id="VSRR010000925">
    <property type="protein sequence ID" value="MPC20920.1"/>
    <property type="molecule type" value="Genomic_DNA"/>
</dbReference>
<name>A0A5B7DHT4_PORTR</name>